<evidence type="ECO:0000256" key="1">
    <source>
        <dbReference type="ARBA" id="ARBA00023015"/>
    </source>
</evidence>
<evidence type="ECO:0000256" key="3">
    <source>
        <dbReference type="ARBA" id="ARBA00023163"/>
    </source>
</evidence>
<dbReference type="InterPro" id="IPR050204">
    <property type="entry name" value="AraC_XylS_family_regulators"/>
</dbReference>
<dbReference type="PROSITE" id="PS01124">
    <property type="entry name" value="HTH_ARAC_FAMILY_2"/>
    <property type="match status" value="1"/>
</dbReference>
<evidence type="ECO:0000259" key="4">
    <source>
        <dbReference type="PROSITE" id="PS01124"/>
    </source>
</evidence>
<keyword evidence="1" id="KW-0805">Transcription regulation</keyword>
<dbReference type="EMBL" id="JANARS010000002">
    <property type="protein sequence ID" value="MCP3421457.1"/>
    <property type="molecule type" value="Genomic_DNA"/>
</dbReference>
<dbReference type="Proteomes" id="UP001204524">
    <property type="component" value="Unassembled WGS sequence"/>
</dbReference>
<reference evidence="5 6" key="1">
    <citation type="submission" date="2022-06" db="EMBL/GenBank/DDBJ databases">
        <authorList>
            <person name="So Y."/>
        </authorList>
    </citation>
    <scope>NUCLEOTIDE SEQUENCE [LARGE SCALE GENOMIC DNA]</scope>
    <source>
        <strain evidence="5 6">STR3</strain>
    </source>
</reference>
<organism evidence="5 6">
    <name type="scientific">Nocardioides pinisoli</name>
    <dbReference type="NCBI Taxonomy" id="2950279"/>
    <lineage>
        <taxon>Bacteria</taxon>
        <taxon>Bacillati</taxon>
        <taxon>Actinomycetota</taxon>
        <taxon>Actinomycetes</taxon>
        <taxon>Propionibacteriales</taxon>
        <taxon>Nocardioidaceae</taxon>
        <taxon>Nocardioides</taxon>
    </lineage>
</organism>
<evidence type="ECO:0000313" key="6">
    <source>
        <dbReference type="Proteomes" id="UP001204524"/>
    </source>
</evidence>
<protein>
    <submittedName>
        <fullName evidence="5">AraC family transcriptional regulator</fullName>
    </submittedName>
</protein>
<keyword evidence="6" id="KW-1185">Reference proteome</keyword>
<keyword evidence="3" id="KW-0804">Transcription</keyword>
<dbReference type="InterPro" id="IPR011051">
    <property type="entry name" value="RmlC_Cupin_sf"/>
</dbReference>
<evidence type="ECO:0000256" key="2">
    <source>
        <dbReference type="ARBA" id="ARBA00023125"/>
    </source>
</evidence>
<dbReference type="PANTHER" id="PTHR46796">
    <property type="entry name" value="HTH-TYPE TRANSCRIPTIONAL ACTIVATOR RHAS-RELATED"/>
    <property type="match status" value="1"/>
</dbReference>
<gene>
    <name evidence="5" type="ORF">NCI01_06590</name>
</gene>
<keyword evidence="2" id="KW-0238">DNA-binding</keyword>
<dbReference type="SUPFAM" id="SSF51182">
    <property type="entry name" value="RmlC-like cupins"/>
    <property type="match status" value="1"/>
</dbReference>
<sequence>MERDVLSETLTDFGMSGVFYAVSELAAPWGIEIPPLPGTVVFHLVTEGELVLEAAGTTTRLVAGDMVLVPTGAGHTILDAPGSAATPLFDLPRVELRERYERLSIPGPGARSEVVCGAVSFSGLGVARLLRSLPPVLRAGHGDDAAWMRAAFDVIGRESRRPRPGSDVVTARLADVLVVQVVRSWLESGAHGSGWVAGLRDPQVGRALAAFHADPAAPWTLASLAAEAGMSRSAFADRFRAVLDEPPMAYVTSWRMDLAARMVRERELPLARVAERVGYRSEAAFNRAFRRAHRMTPGAYARRDAAVIVLPEGLVAPDPVRAHQ</sequence>
<comment type="caution">
    <text evidence="5">The sequence shown here is derived from an EMBL/GenBank/DDBJ whole genome shotgun (WGS) entry which is preliminary data.</text>
</comment>
<dbReference type="Gene3D" id="1.10.10.60">
    <property type="entry name" value="Homeodomain-like"/>
    <property type="match status" value="2"/>
</dbReference>
<feature type="domain" description="HTH araC/xylS-type" evidence="4">
    <location>
        <begin position="205"/>
        <end position="303"/>
    </location>
</feature>
<accession>A0ABT1KUN2</accession>
<dbReference type="InterPro" id="IPR009057">
    <property type="entry name" value="Homeodomain-like_sf"/>
</dbReference>
<dbReference type="SUPFAM" id="SSF46689">
    <property type="entry name" value="Homeodomain-like"/>
    <property type="match status" value="2"/>
</dbReference>
<dbReference type="RefSeq" id="WP_254180668.1">
    <property type="nucleotide sequence ID" value="NZ_JANARS010000002.1"/>
</dbReference>
<dbReference type="Pfam" id="PF12833">
    <property type="entry name" value="HTH_18"/>
    <property type="match status" value="1"/>
</dbReference>
<dbReference type="Gene3D" id="2.60.120.10">
    <property type="entry name" value="Jelly Rolls"/>
    <property type="match status" value="1"/>
</dbReference>
<dbReference type="PROSITE" id="PS00041">
    <property type="entry name" value="HTH_ARAC_FAMILY_1"/>
    <property type="match status" value="1"/>
</dbReference>
<dbReference type="PANTHER" id="PTHR46796:SF7">
    <property type="entry name" value="ARAC FAMILY TRANSCRIPTIONAL REGULATOR"/>
    <property type="match status" value="1"/>
</dbReference>
<dbReference type="InterPro" id="IPR018060">
    <property type="entry name" value="HTH_AraC"/>
</dbReference>
<dbReference type="InterPro" id="IPR018062">
    <property type="entry name" value="HTH_AraC-typ_CS"/>
</dbReference>
<evidence type="ECO:0000313" key="5">
    <source>
        <dbReference type="EMBL" id="MCP3421457.1"/>
    </source>
</evidence>
<name>A0ABT1KUN2_9ACTN</name>
<dbReference type="Pfam" id="PF12852">
    <property type="entry name" value="Cupin_6"/>
    <property type="match status" value="1"/>
</dbReference>
<dbReference type="InterPro" id="IPR014710">
    <property type="entry name" value="RmlC-like_jellyroll"/>
</dbReference>
<dbReference type="SMART" id="SM00342">
    <property type="entry name" value="HTH_ARAC"/>
    <property type="match status" value="1"/>
</dbReference>
<dbReference type="InterPro" id="IPR032783">
    <property type="entry name" value="AraC_lig"/>
</dbReference>
<proteinExistence type="predicted"/>